<proteinExistence type="predicted"/>
<protein>
    <submittedName>
        <fullName evidence="1">Uncharacterized protein</fullName>
    </submittedName>
</protein>
<dbReference type="Proteomes" id="UP000613740">
    <property type="component" value="Unassembled WGS sequence"/>
</dbReference>
<dbReference type="AlphaFoldDB" id="A0A835T198"/>
<organism evidence="1 2">
    <name type="scientific">Chlamydomonas schloesseri</name>
    <dbReference type="NCBI Taxonomy" id="2026947"/>
    <lineage>
        <taxon>Eukaryota</taxon>
        <taxon>Viridiplantae</taxon>
        <taxon>Chlorophyta</taxon>
        <taxon>core chlorophytes</taxon>
        <taxon>Chlorophyceae</taxon>
        <taxon>CS clade</taxon>
        <taxon>Chlamydomonadales</taxon>
        <taxon>Chlamydomonadaceae</taxon>
        <taxon>Chlamydomonas</taxon>
    </lineage>
</organism>
<comment type="caution">
    <text evidence="1">The sequence shown here is derived from an EMBL/GenBank/DDBJ whole genome shotgun (WGS) entry which is preliminary data.</text>
</comment>
<keyword evidence="2" id="KW-1185">Reference proteome</keyword>
<evidence type="ECO:0000313" key="1">
    <source>
        <dbReference type="EMBL" id="KAG2431989.1"/>
    </source>
</evidence>
<name>A0A835T198_9CHLO</name>
<gene>
    <name evidence="1" type="ORF">HYH02_013205</name>
</gene>
<dbReference type="EMBL" id="JAEHOD010000070">
    <property type="protein sequence ID" value="KAG2431989.1"/>
    <property type="molecule type" value="Genomic_DNA"/>
</dbReference>
<dbReference type="OrthoDB" id="34499at3166"/>
<accession>A0A835T198</accession>
<sequence length="133" mass="13470">MQLDSIAITQLQSPGVVSVELCRGTATPIPELPGVAPVAGPKGPPVYSAATDSTPCGGDLVIRVPADRSAARKACLPAAASRSCRLACAARPWAGIRITVKAQAAGAKPTVISSVRFSGRVLYPASPAAYDGM</sequence>
<evidence type="ECO:0000313" key="2">
    <source>
        <dbReference type="Proteomes" id="UP000613740"/>
    </source>
</evidence>
<reference evidence="1" key="1">
    <citation type="journal article" date="2020" name="bioRxiv">
        <title>Comparative genomics of Chlamydomonas.</title>
        <authorList>
            <person name="Craig R.J."/>
            <person name="Hasan A.R."/>
            <person name="Ness R.W."/>
            <person name="Keightley P.D."/>
        </authorList>
    </citation>
    <scope>NUCLEOTIDE SEQUENCE</scope>
    <source>
        <strain evidence="1">CCAP 11/173</strain>
    </source>
</reference>